<protein>
    <submittedName>
        <fullName evidence="7">Tripartite ATP-independent transporter solute receptor, DctP family</fullName>
    </submittedName>
</protein>
<dbReference type="GO" id="GO:0030288">
    <property type="term" value="C:outer membrane-bounded periplasmic space"/>
    <property type="evidence" value="ECO:0007669"/>
    <property type="project" value="InterPro"/>
</dbReference>
<keyword evidence="4 6" id="KW-0732">Signal</keyword>
<evidence type="ECO:0000256" key="2">
    <source>
        <dbReference type="ARBA" id="ARBA00009023"/>
    </source>
</evidence>
<dbReference type="NCBIfam" id="TIGR00787">
    <property type="entry name" value="dctP"/>
    <property type="match status" value="1"/>
</dbReference>
<feature type="chain" id="PRO_5011535276" evidence="6">
    <location>
        <begin position="23"/>
        <end position="328"/>
    </location>
</feature>
<dbReference type="PANTHER" id="PTHR33376:SF4">
    <property type="entry name" value="SIALIC ACID-BINDING PERIPLASMIC PROTEIN SIAP"/>
    <property type="match status" value="1"/>
</dbReference>
<evidence type="ECO:0000313" key="7">
    <source>
        <dbReference type="EMBL" id="SDL65274.1"/>
    </source>
</evidence>
<dbReference type="STRING" id="525640.SAMN04487971_11647"/>
<dbReference type="EMBL" id="FNGE01000016">
    <property type="protein sequence ID" value="SDL65274.1"/>
    <property type="molecule type" value="Genomic_DNA"/>
</dbReference>
<dbReference type="OrthoDB" id="8673861at2"/>
<keyword evidence="7" id="KW-0675">Receptor</keyword>
<feature type="signal peptide" evidence="6">
    <location>
        <begin position="1"/>
        <end position="22"/>
    </location>
</feature>
<reference evidence="8" key="1">
    <citation type="submission" date="2016-10" db="EMBL/GenBank/DDBJ databases">
        <authorList>
            <person name="Varghese N."/>
            <person name="Submissions S."/>
        </authorList>
    </citation>
    <scope>NUCLEOTIDE SEQUENCE [LARGE SCALE GENOMIC DNA]</scope>
    <source>
        <strain evidence="8">CGMCC 1.7655</strain>
    </source>
</reference>
<sequence length="328" mass="36044">MRHFNIMGITTVMALLGSTALAQESRTFDVSLALGAQSHHAVGVHKFGEELERLSEGRLKIRPHYDNALGAEREVVEGIGLGLIDMGVTSTGPMGGFTSEFLLFDLPYIFRDHAHAHGFLDSEHGDALAQRLQEAAGVKIIGWMENGFRYETNSVRPINALEDLKGIKHRTQESSVQVDTWTALGTNAAPMAWTEVFTALQQGVMESQENPIPTIYDVKFNEVQDYLAMTQHVYSPAPLMIGAQLFDSLSPEDQAIVLEAARIATPVQRAASREMDERLVGELEALGMEVTRPDLAPFREAVQPVIDKWKDTVGTELVDAAANFQAAQ</sequence>
<dbReference type="Gene3D" id="3.40.190.170">
    <property type="entry name" value="Bacterial extracellular solute-binding protein, family 7"/>
    <property type="match status" value="1"/>
</dbReference>
<dbReference type="Pfam" id="PF03480">
    <property type="entry name" value="DctP"/>
    <property type="match status" value="1"/>
</dbReference>
<gene>
    <name evidence="7" type="ORF">SAMN04487971_11647</name>
</gene>
<keyword evidence="5" id="KW-0574">Periplasm</keyword>
<dbReference type="AlphaFoldDB" id="A0A1G9LTY7"/>
<comment type="similarity">
    <text evidence="2">Belongs to the bacterial solute-binding protein 7 family.</text>
</comment>
<keyword evidence="3" id="KW-0813">Transport</keyword>
<dbReference type="InterPro" id="IPR018389">
    <property type="entry name" value="DctP_fam"/>
</dbReference>
<evidence type="ECO:0000256" key="4">
    <source>
        <dbReference type="ARBA" id="ARBA00022729"/>
    </source>
</evidence>
<name>A0A1G9LTY7_9RHOB</name>
<dbReference type="PANTHER" id="PTHR33376">
    <property type="match status" value="1"/>
</dbReference>
<accession>A0A1G9LTY7</accession>
<comment type="subcellular location">
    <subcellularLocation>
        <location evidence="1">Periplasm</location>
    </subcellularLocation>
</comment>
<dbReference type="RefSeq" id="WP_090756999.1">
    <property type="nucleotide sequence ID" value="NZ_FNGE01000016.1"/>
</dbReference>
<evidence type="ECO:0000256" key="5">
    <source>
        <dbReference type="ARBA" id="ARBA00022764"/>
    </source>
</evidence>
<dbReference type="NCBIfam" id="NF037995">
    <property type="entry name" value="TRAP_S1"/>
    <property type="match status" value="1"/>
</dbReference>
<dbReference type="InterPro" id="IPR038404">
    <property type="entry name" value="TRAP_DctP_sf"/>
</dbReference>
<dbReference type="CDD" id="cd13679">
    <property type="entry name" value="PBP2_TRAP_YiaO_like"/>
    <property type="match status" value="1"/>
</dbReference>
<proteinExistence type="inferred from homology"/>
<keyword evidence="8" id="KW-1185">Reference proteome</keyword>
<organism evidence="7 8">
    <name type="scientific">Paracoccus chinensis</name>
    <dbReference type="NCBI Taxonomy" id="525640"/>
    <lineage>
        <taxon>Bacteria</taxon>
        <taxon>Pseudomonadati</taxon>
        <taxon>Pseudomonadota</taxon>
        <taxon>Alphaproteobacteria</taxon>
        <taxon>Rhodobacterales</taxon>
        <taxon>Paracoccaceae</taxon>
        <taxon>Paracoccus</taxon>
    </lineage>
</organism>
<evidence type="ECO:0000256" key="1">
    <source>
        <dbReference type="ARBA" id="ARBA00004418"/>
    </source>
</evidence>
<dbReference type="PIRSF" id="PIRSF006470">
    <property type="entry name" value="DctB"/>
    <property type="match status" value="1"/>
</dbReference>
<dbReference type="GO" id="GO:0055085">
    <property type="term" value="P:transmembrane transport"/>
    <property type="evidence" value="ECO:0007669"/>
    <property type="project" value="InterPro"/>
</dbReference>
<evidence type="ECO:0000256" key="3">
    <source>
        <dbReference type="ARBA" id="ARBA00022448"/>
    </source>
</evidence>
<evidence type="ECO:0000313" key="8">
    <source>
        <dbReference type="Proteomes" id="UP000199555"/>
    </source>
</evidence>
<evidence type="ECO:0000256" key="6">
    <source>
        <dbReference type="SAM" id="SignalP"/>
    </source>
</evidence>
<dbReference type="Proteomes" id="UP000199555">
    <property type="component" value="Unassembled WGS sequence"/>
</dbReference>
<dbReference type="InterPro" id="IPR004682">
    <property type="entry name" value="TRAP_DctP"/>
</dbReference>